<evidence type="ECO:0000313" key="2">
    <source>
        <dbReference type="EMBL" id="KAG5186025.1"/>
    </source>
</evidence>
<feature type="signal peptide" evidence="1">
    <location>
        <begin position="1"/>
        <end position="16"/>
    </location>
</feature>
<feature type="chain" id="PRO_5032898058" evidence="1">
    <location>
        <begin position="17"/>
        <end position="163"/>
    </location>
</feature>
<gene>
    <name evidence="2" type="ORF">JKP88DRAFT_288807</name>
</gene>
<reference evidence="2" key="1">
    <citation type="submission" date="2021-02" db="EMBL/GenBank/DDBJ databases">
        <title>First Annotated Genome of the Yellow-green Alga Tribonema minus.</title>
        <authorList>
            <person name="Mahan K.M."/>
        </authorList>
    </citation>
    <scope>NUCLEOTIDE SEQUENCE</scope>
    <source>
        <strain evidence="2">UTEX B ZZ1240</strain>
    </source>
</reference>
<keyword evidence="3" id="KW-1185">Reference proteome</keyword>
<feature type="non-terminal residue" evidence="2">
    <location>
        <position position="163"/>
    </location>
</feature>
<evidence type="ECO:0000256" key="1">
    <source>
        <dbReference type="SAM" id="SignalP"/>
    </source>
</evidence>
<evidence type="ECO:0000313" key="3">
    <source>
        <dbReference type="Proteomes" id="UP000664859"/>
    </source>
</evidence>
<organism evidence="2 3">
    <name type="scientific">Tribonema minus</name>
    <dbReference type="NCBI Taxonomy" id="303371"/>
    <lineage>
        <taxon>Eukaryota</taxon>
        <taxon>Sar</taxon>
        <taxon>Stramenopiles</taxon>
        <taxon>Ochrophyta</taxon>
        <taxon>PX clade</taxon>
        <taxon>Xanthophyceae</taxon>
        <taxon>Tribonematales</taxon>
        <taxon>Tribonemataceae</taxon>
        <taxon>Tribonema</taxon>
    </lineage>
</organism>
<dbReference type="AlphaFoldDB" id="A0A836CGU2"/>
<dbReference type="EMBL" id="JAFCMP010000114">
    <property type="protein sequence ID" value="KAG5186025.1"/>
    <property type="molecule type" value="Genomic_DNA"/>
</dbReference>
<name>A0A836CGU2_9STRA</name>
<comment type="caution">
    <text evidence="2">The sequence shown here is derived from an EMBL/GenBank/DDBJ whole genome shotgun (WGS) entry which is preliminary data.</text>
</comment>
<protein>
    <submittedName>
        <fullName evidence="2">Uncharacterized protein</fullName>
    </submittedName>
</protein>
<sequence>CALCLLLLLCLPLCLLLSCLLSLLLSRRLLSCALCLLRLSHPTVKLDGGPLLHFADVALLLEEPLSACAAQTAQNIAYIATGKWSLWHQLHEIIGMEANTHIQVEQVAEDGGGKQSLTIPSHAVLSGDLLRKVLSVEEADHNYFPLSLVAKEWHSIRAEQTLS</sequence>
<proteinExistence type="predicted"/>
<accession>A0A836CGU2</accession>
<dbReference type="Proteomes" id="UP000664859">
    <property type="component" value="Unassembled WGS sequence"/>
</dbReference>
<keyword evidence="1" id="KW-0732">Signal</keyword>